<protein>
    <submittedName>
        <fullName evidence="3">Hemerythrin domain-containing protein</fullName>
    </submittedName>
</protein>
<dbReference type="Proteomes" id="UP001596524">
    <property type="component" value="Unassembled WGS sequence"/>
</dbReference>
<dbReference type="RefSeq" id="WP_255893139.1">
    <property type="nucleotide sequence ID" value="NZ_JAFMZM010000009.1"/>
</dbReference>
<evidence type="ECO:0000256" key="1">
    <source>
        <dbReference type="SAM" id="MobiDB-lite"/>
    </source>
</evidence>
<name>A0ABW2N8B3_9ACTN</name>
<evidence type="ECO:0000313" key="4">
    <source>
        <dbReference type="Proteomes" id="UP001596524"/>
    </source>
</evidence>
<dbReference type="Pfam" id="PF01814">
    <property type="entry name" value="Hemerythrin"/>
    <property type="match status" value="1"/>
</dbReference>
<feature type="region of interest" description="Disordered" evidence="1">
    <location>
        <begin position="1"/>
        <end position="30"/>
    </location>
</feature>
<evidence type="ECO:0000313" key="3">
    <source>
        <dbReference type="EMBL" id="MFC7363524.1"/>
    </source>
</evidence>
<reference evidence="4" key="1">
    <citation type="journal article" date="2019" name="Int. J. Syst. Evol. Microbiol.">
        <title>The Global Catalogue of Microorganisms (GCM) 10K type strain sequencing project: providing services to taxonomists for standard genome sequencing and annotation.</title>
        <authorList>
            <consortium name="The Broad Institute Genomics Platform"/>
            <consortium name="The Broad Institute Genome Sequencing Center for Infectious Disease"/>
            <person name="Wu L."/>
            <person name="Ma J."/>
        </authorList>
    </citation>
    <scope>NUCLEOTIDE SEQUENCE [LARGE SCALE GENOMIC DNA]</scope>
    <source>
        <strain evidence="4">FCH27</strain>
    </source>
</reference>
<feature type="domain" description="Hemerythrin-like" evidence="2">
    <location>
        <begin position="36"/>
        <end position="170"/>
    </location>
</feature>
<dbReference type="CDD" id="cd12108">
    <property type="entry name" value="Hr-like"/>
    <property type="match status" value="1"/>
</dbReference>
<sequence length="244" mass="27768">MPEHIESRTTSPRRQLTLPGQAHTAEGPHDQTGMYVMHHALRRDVARFVAAVQNTPISEHAVWTALLARWLVLSDVLHHHHSAEDAELWPLLQRHAERAGAQEDLTTLADMEAEHERLDAALTAGHAAFSAMSDHPCTDHRNALEIRLSAAREALLEHLAHEETQALPMLQRTLSEKENQAFEKAVGKHYPLKMVPFLLPWVMDEVPDEARERLLETTPPGYALLLRLLRGRFERGERRAFRYA</sequence>
<dbReference type="Gene3D" id="1.20.120.520">
    <property type="entry name" value="nmb1532 protein domain like"/>
    <property type="match status" value="1"/>
</dbReference>
<accession>A0ABW2N8B3</accession>
<comment type="caution">
    <text evidence="3">The sequence shown here is derived from an EMBL/GenBank/DDBJ whole genome shotgun (WGS) entry which is preliminary data.</text>
</comment>
<keyword evidence="4" id="KW-1185">Reference proteome</keyword>
<dbReference type="EMBL" id="JBHTCH010000031">
    <property type="protein sequence ID" value="MFC7363524.1"/>
    <property type="molecule type" value="Genomic_DNA"/>
</dbReference>
<gene>
    <name evidence="3" type="ORF">ACFQO6_24855</name>
</gene>
<dbReference type="InterPro" id="IPR012312">
    <property type="entry name" value="Hemerythrin-like"/>
</dbReference>
<proteinExistence type="predicted"/>
<organism evidence="3 4">
    <name type="scientific">Nocardioides astragali</name>
    <dbReference type="NCBI Taxonomy" id="1776736"/>
    <lineage>
        <taxon>Bacteria</taxon>
        <taxon>Bacillati</taxon>
        <taxon>Actinomycetota</taxon>
        <taxon>Actinomycetes</taxon>
        <taxon>Propionibacteriales</taxon>
        <taxon>Nocardioidaceae</taxon>
        <taxon>Nocardioides</taxon>
    </lineage>
</organism>
<evidence type="ECO:0000259" key="2">
    <source>
        <dbReference type="Pfam" id="PF01814"/>
    </source>
</evidence>